<dbReference type="RefSeq" id="WP_079685887.1">
    <property type="nucleotide sequence ID" value="NZ_FUZU01000001.1"/>
</dbReference>
<proteinExistence type="predicted"/>
<evidence type="ECO:0000313" key="1">
    <source>
        <dbReference type="EMBL" id="SKC53450.1"/>
    </source>
</evidence>
<gene>
    <name evidence="1" type="ORF">SAMN05660236_1344</name>
</gene>
<evidence type="ECO:0000313" key="2">
    <source>
        <dbReference type="Proteomes" id="UP000190961"/>
    </source>
</evidence>
<name>A0A1T5JPX1_9BACT</name>
<accession>A0A1T5JPX1</accession>
<reference evidence="1 2" key="1">
    <citation type="submission" date="2017-02" db="EMBL/GenBank/DDBJ databases">
        <authorList>
            <person name="Peterson S.W."/>
        </authorList>
    </citation>
    <scope>NUCLEOTIDE SEQUENCE [LARGE SCALE GENOMIC DNA]</scope>
    <source>
        <strain evidence="1 2">DSM 25262</strain>
    </source>
</reference>
<dbReference type="OrthoDB" id="898298at2"/>
<organism evidence="1 2">
    <name type="scientific">Ohtaekwangia koreensis</name>
    <dbReference type="NCBI Taxonomy" id="688867"/>
    <lineage>
        <taxon>Bacteria</taxon>
        <taxon>Pseudomonadati</taxon>
        <taxon>Bacteroidota</taxon>
        <taxon>Cytophagia</taxon>
        <taxon>Cytophagales</taxon>
        <taxon>Fulvivirgaceae</taxon>
        <taxon>Ohtaekwangia</taxon>
    </lineage>
</organism>
<dbReference type="Proteomes" id="UP000190961">
    <property type="component" value="Unassembled WGS sequence"/>
</dbReference>
<protein>
    <submittedName>
        <fullName evidence="1">Uncharacterized protein</fullName>
    </submittedName>
</protein>
<dbReference type="EMBL" id="FUZU01000001">
    <property type="protein sequence ID" value="SKC53450.1"/>
    <property type="molecule type" value="Genomic_DNA"/>
</dbReference>
<dbReference type="STRING" id="688867.SAMN05660236_1344"/>
<dbReference type="AlphaFoldDB" id="A0A1T5JPX1"/>
<keyword evidence="2" id="KW-1185">Reference proteome</keyword>
<sequence>MAYGLKYFSKIRDLDDKIFTINLKQDSYSGQVYEIEKYPINPLSLTYRASSKEDDLSVHGSEVNFTFYSDGTNYDDLFTSEIRDWKVEVTQQQQTVISESIDLTTFDLNGSGQDWVDDAPYIKSDITVFLGSPTPTKRAYYPLVLSSGSTVDVDVKFTYDQTSFSNTWSVTYTVGLMNAALNTIINSKSIVASYPTTASTATVTLTATTQNAAYIYVHALVDYVSTSTNTGTVRCELLVPSTQEFEEILYWSGWLQPDNLTRKFVNPAYYINLNATDGLAELKDIPYPVEAITGTTGETTVPQIEILKTILSQTGLELDILSQVNYRTNTVSGSDSLFSNVYANQNRYVKNERNGKRTYLNCYDALSYILEAYNARISQVENKWSIIQKFEIFTPLTTFNWNDLSYTRENRDRTINIDSYRSKFDSDELSKIRPIKQINLTFFNKNVGESVVPNGNFLAGISGWNNTPFGTGEYELFEWSSGNTSLYTKVDTSYSYDPSYGRFIVESDPITLEALSTGSTLNVSFDFNLFNYSHDLPSWQGQRYVYAWLKSGSTVIASSTATANPYYYSSESQFTFTTSLPFSVTGDYTLALLITLENNGWNSAEIYWDNITAVQEYPQTITYDKYYNAIAAGQQFGIQEVDKELYFSQGIQQNDVGNLKYNPTGLTTTWSNNDSSVLNESHQHLYAYEKLKFSRFFKNYLKITLKAGTEINFNSVIEFDGKNYMISGYTYNIQMKDLSIQLIELLTDDFTLNFTQKTLLSVDGEVG</sequence>